<dbReference type="CDD" id="cd00761">
    <property type="entry name" value="Glyco_tranf_GTA_type"/>
    <property type="match status" value="1"/>
</dbReference>
<dbReference type="EMBL" id="LT828648">
    <property type="protein sequence ID" value="SLM50220.1"/>
    <property type="molecule type" value="Genomic_DNA"/>
</dbReference>
<proteinExistence type="predicted"/>
<protein>
    <submittedName>
        <fullName evidence="2">Putative Glycosyl transferase</fullName>
    </submittedName>
</protein>
<dbReference type="Pfam" id="PF00535">
    <property type="entry name" value="Glycos_transf_2"/>
    <property type="match status" value="1"/>
</dbReference>
<organism evidence="2 3">
    <name type="scientific">Nitrospira japonica</name>
    <dbReference type="NCBI Taxonomy" id="1325564"/>
    <lineage>
        <taxon>Bacteria</taxon>
        <taxon>Pseudomonadati</taxon>
        <taxon>Nitrospirota</taxon>
        <taxon>Nitrospiria</taxon>
        <taxon>Nitrospirales</taxon>
        <taxon>Nitrospiraceae</taxon>
        <taxon>Nitrospira</taxon>
    </lineage>
</organism>
<sequence>MEPLVSVIVSAYNLGWCIQDTIRAVLAQTYRNIEIIVVDDASTDDTSDRVKPFLDQITYIRHETNQGLANNAEGGPARNTGIRIARGEYLAFLDGDDLWEPEKIAVQVETARRFPHAGLIAVDGVSFNHENGRILGTSLFHDQGDSLCGAMEEGEALEADIYRRTLRGCMIDTPSQVMIPASAISVVGPFSLCRSDDYDFYVRLTEKFKAVLVKKPLVRYRCHTSSISGPLQMQFFRFVQSGLAARKRHLLVCSEEVKPFLKQQIRNKLRIASERTREEGDRGQKIWASRFLWGLVTNNPTSPGVEYVWLSLARLWCPESVATIVRPLTTRILRHLR</sequence>
<reference evidence="2 3" key="1">
    <citation type="submission" date="2017-03" db="EMBL/GenBank/DDBJ databases">
        <authorList>
            <person name="Afonso C.L."/>
            <person name="Miller P.J."/>
            <person name="Scott M.A."/>
            <person name="Spackman E."/>
            <person name="Goraichik I."/>
            <person name="Dimitrov K.M."/>
            <person name="Suarez D.L."/>
            <person name="Swayne D.E."/>
        </authorList>
    </citation>
    <scope>NUCLEOTIDE SEQUENCE [LARGE SCALE GENOMIC DNA]</scope>
    <source>
        <strain evidence="2">Genome sequencing of Nitrospira japonica strain NJ11</strain>
    </source>
</reference>
<dbReference type="SUPFAM" id="SSF53448">
    <property type="entry name" value="Nucleotide-diphospho-sugar transferases"/>
    <property type="match status" value="1"/>
</dbReference>
<dbReference type="InterPro" id="IPR029044">
    <property type="entry name" value="Nucleotide-diphossugar_trans"/>
</dbReference>
<gene>
    <name evidence="2" type="ORF">NSJP_4053</name>
</gene>
<dbReference type="GO" id="GO:0016758">
    <property type="term" value="F:hexosyltransferase activity"/>
    <property type="evidence" value="ECO:0007669"/>
    <property type="project" value="UniProtKB-ARBA"/>
</dbReference>
<dbReference type="Proteomes" id="UP000192042">
    <property type="component" value="Chromosome I"/>
</dbReference>
<accession>A0A1W1IB52</accession>
<name>A0A1W1IB52_9BACT</name>
<dbReference type="RefSeq" id="WP_080888346.1">
    <property type="nucleotide sequence ID" value="NZ_LT828648.1"/>
</dbReference>
<evidence type="ECO:0000259" key="1">
    <source>
        <dbReference type="Pfam" id="PF00535"/>
    </source>
</evidence>
<keyword evidence="3" id="KW-1185">Reference proteome</keyword>
<feature type="domain" description="Glycosyltransferase 2-like" evidence="1">
    <location>
        <begin position="6"/>
        <end position="121"/>
    </location>
</feature>
<dbReference type="PANTHER" id="PTHR22916">
    <property type="entry name" value="GLYCOSYLTRANSFERASE"/>
    <property type="match status" value="1"/>
</dbReference>
<evidence type="ECO:0000313" key="3">
    <source>
        <dbReference type="Proteomes" id="UP000192042"/>
    </source>
</evidence>
<dbReference type="PANTHER" id="PTHR22916:SF3">
    <property type="entry name" value="UDP-GLCNAC:BETAGAL BETA-1,3-N-ACETYLGLUCOSAMINYLTRANSFERASE-LIKE PROTEIN 1"/>
    <property type="match status" value="1"/>
</dbReference>
<dbReference type="Gene3D" id="3.90.550.10">
    <property type="entry name" value="Spore Coat Polysaccharide Biosynthesis Protein SpsA, Chain A"/>
    <property type="match status" value="1"/>
</dbReference>
<dbReference type="InterPro" id="IPR001173">
    <property type="entry name" value="Glyco_trans_2-like"/>
</dbReference>
<keyword evidence="2" id="KW-0808">Transferase</keyword>
<dbReference type="STRING" id="1325564.NSJP_4053"/>
<dbReference type="AlphaFoldDB" id="A0A1W1IB52"/>
<dbReference type="KEGG" id="nja:NSJP_4053"/>
<evidence type="ECO:0000313" key="2">
    <source>
        <dbReference type="EMBL" id="SLM50220.1"/>
    </source>
</evidence>
<dbReference type="OrthoDB" id="1828915at2"/>